<accession>A0AAE1E3W5</accession>
<dbReference type="AlphaFoldDB" id="A0AAE1E3W5"/>
<dbReference type="EMBL" id="JAWDGP010001262">
    <property type="protein sequence ID" value="KAK3793291.1"/>
    <property type="molecule type" value="Genomic_DNA"/>
</dbReference>
<organism evidence="3 4">
    <name type="scientific">Elysia crispata</name>
    <name type="common">lettuce slug</name>
    <dbReference type="NCBI Taxonomy" id="231223"/>
    <lineage>
        <taxon>Eukaryota</taxon>
        <taxon>Metazoa</taxon>
        <taxon>Spiralia</taxon>
        <taxon>Lophotrochozoa</taxon>
        <taxon>Mollusca</taxon>
        <taxon>Gastropoda</taxon>
        <taxon>Heterobranchia</taxon>
        <taxon>Euthyneura</taxon>
        <taxon>Panpulmonata</taxon>
        <taxon>Sacoglossa</taxon>
        <taxon>Placobranchoidea</taxon>
        <taxon>Plakobranchidae</taxon>
        <taxon>Elysia</taxon>
    </lineage>
</organism>
<comment type="caution">
    <text evidence="3">The sequence shown here is derived from an EMBL/GenBank/DDBJ whole genome shotgun (WGS) entry which is preliminary data.</text>
</comment>
<feature type="signal peptide" evidence="2">
    <location>
        <begin position="1"/>
        <end position="21"/>
    </location>
</feature>
<dbReference type="Proteomes" id="UP001283361">
    <property type="component" value="Unassembled WGS sequence"/>
</dbReference>
<feature type="chain" id="PRO_5042092325" evidence="2">
    <location>
        <begin position="22"/>
        <end position="172"/>
    </location>
</feature>
<evidence type="ECO:0000313" key="4">
    <source>
        <dbReference type="Proteomes" id="UP001283361"/>
    </source>
</evidence>
<keyword evidence="4" id="KW-1185">Reference proteome</keyword>
<evidence type="ECO:0000256" key="2">
    <source>
        <dbReference type="SAM" id="SignalP"/>
    </source>
</evidence>
<feature type="compositionally biased region" description="Basic and acidic residues" evidence="1">
    <location>
        <begin position="139"/>
        <end position="156"/>
    </location>
</feature>
<evidence type="ECO:0000313" key="3">
    <source>
        <dbReference type="EMBL" id="KAK3793291.1"/>
    </source>
</evidence>
<protein>
    <submittedName>
        <fullName evidence="3">Uncharacterized protein</fullName>
    </submittedName>
</protein>
<sequence>MNEADFTQVLIVLLRIGALRAEWCRSTPQIRQFTGCHRERVRAVAGSDRPASAVGCWRPVPGEGQYSASRAGNSPQSSCYRLDLTCPGPRCANLLRSAPGEACQPNLGGEALHITGLTCWRKRARKKAKRNLEMGGGRETGRPRDLRMRNLQDRPMKQLAGELGNSDVGRYS</sequence>
<reference evidence="3" key="1">
    <citation type="journal article" date="2023" name="G3 (Bethesda)">
        <title>A reference genome for the long-term kleptoplast-retaining sea slug Elysia crispata morphotype clarki.</title>
        <authorList>
            <person name="Eastman K.E."/>
            <person name="Pendleton A.L."/>
            <person name="Shaikh M.A."/>
            <person name="Suttiyut T."/>
            <person name="Ogas R."/>
            <person name="Tomko P."/>
            <person name="Gavelis G."/>
            <person name="Widhalm J.R."/>
            <person name="Wisecaver J.H."/>
        </authorList>
    </citation>
    <scope>NUCLEOTIDE SEQUENCE</scope>
    <source>
        <strain evidence="3">ECLA1</strain>
    </source>
</reference>
<feature type="region of interest" description="Disordered" evidence="1">
    <location>
        <begin position="128"/>
        <end position="172"/>
    </location>
</feature>
<evidence type="ECO:0000256" key="1">
    <source>
        <dbReference type="SAM" id="MobiDB-lite"/>
    </source>
</evidence>
<proteinExistence type="predicted"/>
<name>A0AAE1E3W5_9GAST</name>
<keyword evidence="2" id="KW-0732">Signal</keyword>
<gene>
    <name evidence="3" type="ORF">RRG08_042234</name>
</gene>